<evidence type="ECO:0000259" key="3">
    <source>
        <dbReference type="Pfam" id="PF13505"/>
    </source>
</evidence>
<feature type="chain" id="PRO_5022824165" evidence="2">
    <location>
        <begin position="20"/>
        <end position="234"/>
    </location>
</feature>
<reference evidence="5 7" key="1">
    <citation type="submission" date="2019-07" db="EMBL/GenBank/DDBJ databases">
        <title>Genomes of sea-ice associated Colwellia species.</title>
        <authorList>
            <person name="Bowman J.P."/>
        </authorList>
    </citation>
    <scope>NUCLEOTIDE SEQUENCE [LARGE SCALE GENOMIC DNA]</scope>
    <source>
        <strain evidence="4 6">ACAM 607</strain>
        <strain evidence="5 7">IC036</strain>
    </source>
</reference>
<name>A0A5C6QJT9_9GAMM</name>
<evidence type="ECO:0000313" key="7">
    <source>
        <dbReference type="Proteomes" id="UP000321917"/>
    </source>
</evidence>
<dbReference type="OrthoDB" id="6290480at2"/>
<feature type="signal peptide" evidence="2">
    <location>
        <begin position="1"/>
        <end position="19"/>
    </location>
</feature>
<feature type="domain" description="Outer membrane protein beta-barrel" evidence="3">
    <location>
        <begin position="48"/>
        <end position="193"/>
    </location>
</feature>
<dbReference type="Proteomes" id="UP000321917">
    <property type="component" value="Unassembled WGS sequence"/>
</dbReference>
<accession>A0A5C6QJT9</accession>
<evidence type="ECO:0000313" key="6">
    <source>
        <dbReference type="Proteomes" id="UP000321525"/>
    </source>
</evidence>
<keyword evidence="1 2" id="KW-0732">Signal</keyword>
<dbReference type="EMBL" id="VOLQ01000009">
    <property type="protein sequence ID" value="TWX68967.1"/>
    <property type="molecule type" value="Genomic_DNA"/>
</dbReference>
<evidence type="ECO:0000256" key="2">
    <source>
        <dbReference type="SAM" id="SignalP"/>
    </source>
</evidence>
<gene>
    <name evidence="4" type="ORF">ESZ26_09020</name>
    <name evidence="5" type="ORF">ESZ27_06410</name>
</gene>
<protein>
    <submittedName>
        <fullName evidence="5">Porin</fullName>
    </submittedName>
</protein>
<organism evidence="5 7">
    <name type="scientific">Colwellia hornerae</name>
    <dbReference type="NCBI Taxonomy" id="89402"/>
    <lineage>
        <taxon>Bacteria</taxon>
        <taxon>Pseudomonadati</taxon>
        <taxon>Pseudomonadota</taxon>
        <taxon>Gammaproteobacteria</taxon>
        <taxon>Alteromonadales</taxon>
        <taxon>Colwelliaceae</taxon>
        <taxon>Colwellia</taxon>
    </lineage>
</organism>
<dbReference type="SUPFAM" id="SSF56935">
    <property type="entry name" value="Porins"/>
    <property type="match status" value="1"/>
</dbReference>
<sequence>MNKSLVSTILLLASSTVFAETEYPTNPVLRPLTLTDGTIAVSGALAWGEEKDENRGELNLNVGYGLTNNLMIGFNGISYRLLARPDNETGLELAVGLGVRGFQESTINGDSVAYGTDLKGKYVFDKNLAMIFSLGYVKWDEDKLKNKDEYRYSVGVQANLAKDWTATVNYTYRDLKDFQQKSAHGMSLGANYNYSKQTDIGMFIGYSSFDAQENGYQADNSFDRVAGVYATYRF</sequence>
<evidence type="ECO:0000313" key="5">
    <source>
        <dbReference type="EMBL" id="TWX68967.1"/>
    </source>
</evidence>
<dbReference type="InterPro" id="IPR027385">
    <property type="entry name" value="Beta-barrel_OMP"/>
</dbReference>
<dbReference type="InterPro" id="IPR023614">
    <property type="entry name" value="Porin_dom_sf"/>
</dbReference>
<evidence type="ECO:0000313" key="4">
    <source>
        <dbReference type="EMBL" id="TWX60240.1"/>
    </source>
</evidence>
<dbReference type="EMBL" id="VOLR01000010">
    <property type="protein sequence ID" value="TWX60240.1"/>
    <property type="molecule type" value="Genomic_DNA"/>
</dbReference>
<evidence type="ECO:0000256" key="1">
    <source>
        <dbReference type="ARBA" id="ARBA00022729"/>
    </source>
</evidence>
<dbReference type="Gene3D" id="2.40.160.10">
    <property type="entry name" value="Porin"/>
    <property type="match status" value="1"/>
</dbReference>
<comment type="caution">
    <text evidence="5">The sequence shown here is derived from an EMBL/GenBank/DDBJ whole genome shotgun (WGS) entry which is preliminary data.</text>
</comment>
<keyword evidence="6" id="KW-1185">Reference proteome</keyword>
<dbReference type="Pfam" id="PF13505">
    <property type="entry name" value="OMP_b-brl"/>
    <property type="match status" value="1"/>
</dbReference>
<proteinExistence type="predicted"/>
<dbReference type="RefSeq" id="WP_146799416.1">
    <property type="nucleotide sequence ID" value="NZ_VOLP01000011.1"/>
</dbReference>
<dbReference type="Proteomes" id="UP000321525">
    <property type="component" value="Unassembled WGS sequence"/>
</dbReference>
<dbReference type="AlphaFoldDB" id="A0A5C6QJT9"/>